<reference evidence="1 2" key="1">
    <citation type="submission" date="2019-03" db="EMBL/GenBank/DDBJ databases">
        <title>Rhizobium sp. nov., an bacterium isolated from biocrust in Mu Us Desert.</title>
        <authorList>
            <person name="Lixiong L."/>
        </authorList>
    </citation>
    <scope>NUCLEOTIDE SEQUENCE [LARGE SCALE GENOMIC DNA]</scope>
    <source>
        <strain evidence="1 2">SPY-1</strain>
    </source>
</reference>
<proteinExistence type="predicted"/>
<dbReference type="OrthoDB" id="8419748at2"/>
<evidence type="ECO:0008006" key="3">
    <source>
        <dbReference type="Google" id="ProtNLM"/>
    </source>
</evidence>
<dbReference type="Proteomes" id="UP000295238">
    <property type="component" value="Unassembled WGS sequence"/>
</dbReference>
<dbReference type="RefSeq" id="WP_133314212.1">
    <property type="nucleotide sequence ID" value="NZ_SMTL01000001.1"/>
</dbReference>
<sequence length="168" mass="17899">MKLEPEAGFDLGVDASKDGAVVDAPLKFWGSLKAQSIQRPAYEMNRDIGLDVDGVAGSAAITMNYYEKHIATSAIDVERQSSYSVRYDSGTQQWTGIDVAQSVKVSRSATGTAVVVRATGTDNFKKAEAGLALEQKFGDHITLSGSLDRASSSSDPISSINASYAVKW</sequence>
<evidence type="ECO:0000313" key="1">
    <source>
        <dbReference type="EMBL" id="TDK38763.1"/>
    </source>
</evidence>
<gene>
    <name evidence="1" type="ORF">E2F50_01010</name>
</gene>
<protein>
    <recommendedName>
        <fullName evidence="3">Autotransporter outer membrane beta-barrel domain-containing protein</fullName>
    </recommendedName>
</protein>
<evidence type="ECO:0000313" key="2">
    <source>
        <dbReference type="Proteomes" id="UP000295238"/>
    </source>
</evidence>
<keyword evidence="2" id="KW-1185">Reference proteome</keyword>
<name>A0A4R5ULQ6_9HYPH</name>
<organism evidence="1 2">
    <name type="scientific">Rhizobium deserti</name>
    <dbReference type="NCBI Taxonomy" id="2547961"/>
    <lineage>
        <taxon>Bacteria</taxon>
        <taxon>Pseudomonadati</taxon>
        <taxon>Pseudomonadota</taxon>
        <taxon>Alphaproteobacteria</taxon>
        <taxon>Hyphomicrobiales</taxon>
        <taxon>Rhizobiaceae</taxon>
        <taxon>Rhizobium/Agrobacterium group</taxon>
        <taxon>Rhizobium</taxon>
    </lineage>
</organism>
<comment type="caution">
    <text evidence="1">The sequence shown here is derived from an EMBL/GenBank/DDBJ whole genome shotgun (WGS) entry which is preliminary data.</text>
</comment>
<dbReference type="AlphaFoldDB" id="A0A4R5ULQ6"/>
<dbReference type="EMBL" id="SMTL01000001">
    <property type="protein sequence ID" value="TDK38763.1"/>
    <property type="molecule type" value="Genomic_DNA"/>
</dbReference>
<accession>A0A4R5ULQ6</accession>